<feature type="compositionally biased region" description="Polar residues" evidence="1">
    <location>
        <begin position="255"/>
        <end position="264"/>
    </location>
</feature>
<dbReference type="AlphaFoldDB" id="C5KTU9"/>
<feature type="compositionally biased region" description="Polar residues" evidence="1">
    <location>
        <begin position="506"/>
        <end position="521"/>
    </location>
</feature>
<protein>
    <submittedName>
        <fullName evidence="2">Uncharacterized protein</fullName>
    </submittedName>
</protein>
<keyword evidence="3" id="KW-1185">Reference proteome</keyword>
<dbReference type="Proteomes" id="UP000007800">
    <property type="component" value="Unassembled WGS sequence"/>
</dbReference>
<evidence type="ECO:0000313" key="2">
    <source>
        <dbReference type="EMBL" id="EER11991.1"/>
    </source>
</evidence>
<feature type="compositionally biased region" description="Basic and acidic residues" evidence="1">
    <location>
        <begin position="91"/>
        <end position="105"/>
    </location>
</feature>
<reference evidence="2 3" key="1">
    <citation type="submission" date="2008-07" db="EMBL/GenBank/DDBJ databases">
        <authorList>
            <person name="El-Sayed N."/>
            <person name="Caler E."/>
            <person name="Inman J."/>
            <person name="Amedeo P."/>
            <person name="Hass B."/>
            <person name="Wortman J."/>
        </authorList>
    </citation>
    <scope>NUCLEOTIDE SEQUENCE [LARGE SCALE GENOMIC DNA]</scope>
    <source>
        <strain evidence="3">ATCC 50983 / TXsc</strain>
    </source>
</reference>
<feature type="compositionally biased region" description="Low complexity" evidence="1">
    <location>
        <begin position="472"/>
        <end position="498"/>
    </location>
</feature>
<feature type="region of interest" description="Disordered" evidence="1">
    <location>
        <begin position="203"/>
        <end position="232"/>
    </location>
</feature>
<evidence type="ECO:0000313" key="3">
    <source>
        <dbReference type="Proteomes" id="UP000007800"/>
    </source>
</evidence>
<feature type="compositionally biased region" description="Polar residues" evidence="1">
    <location>
        <begin position="106"/>
        <end position="117"/>
    </location>
</feature>
<feature type="compositionally biased region" description="Polar residues" evidence="1">
    <location>
        <begin position="312"/>
        <end position="321"/>
    </location>
</feature>
<dbReference type="OrthoDB" id="444010at2759"/>
<feature type="region of interest" description="Disordered" evidence="1">
    <location>
        <begin position="454"/>
        <end position="521"/>
    </location>
</feature>
<feature type="compositionally biased region" description="Gly residues" evidence="1">
    <location>
        <begin position="276"/>
        <end position="290"/>
    </location>
</feature>
<dbReference type="RefSeq" id="XP_002780196.1">
    <property type="nucleotide sequence ID" value="XM_002780150.1"/>
</dbReference>
<dbReference type="GeneID" id="9060829"/>
<sequence length="521" mass="55535">MSASLETLPETPEKTGGGWLIFSIDELKGYQALPCCLGKPVGGMPELIDKDNAESQLLQAPPGRRGGTRGRGASTGGPSTSTNRSYPSKQPYDKSAHPGERKKFESQSGNRNNTKESFVNDRAHQRPLTGRHHDVVVPTGGEGLKKFTLGDIRKAESTIEKSSMSVGEYVKKVARGEISGDASPVKRGGPESNSIFEQVSTATTMRGSNRMSEWLKPRQQEPVGVDTVEQRKLKAGLPKGAVTLEELEKGAKPTVVTQKPSGDGSNEAGRALLAMIGGGGGAAPSSGGGKASDDQQLGVGSVHDETLKILREQQQLRSNAKQRGDNADGAEQMKRLQRQLAQVRTKGQVAPSDAPLARGQHVSPRSGNDGMGRRPAAEGAYVAQASQYAQQRAALNQGFRGNMPMQAATPVMPPPPPMGVYGGQASMYGGMMNPLQNQQQAQMQVLLQQLQQQQKRQEQQYDPHQMVRHQQHQQMAATAAAAAAATRGQRGGFQPQQGAPYMPAPGTSNVDPSQAAQCAQQ</sequence>
<feature type="region of interest" description="Disordered" evidence="1">
    <location>
        <begin position="245"/>
        <end position="330"/>
    </location>
</feature>
<dbReference type="InParanoid" id="C5KTU9"/>
<name>C5KTU9_PERM5</name>
<accession>C5KTU9</accession>
<organism evidence="3">
    <name type="scientific">Perkinsus marinus (strain ATCC 50983 / TXsc)</name>
    <dbReference type="NCBI Taxonomy" id="423536"/>
    <lineage>
        <taxon>Eukaryota</taxon>
        <taxon>Sar</taxon>
        <taxon>Alveolata</taxon>
        <taxon>Perkinsozoa</taxon>
        <taxon>Perkinsea</taxon>
        <taxon>Perkinsida</taxon>
        <taxon>Perkinsidae</taxon>
        <taxon>Perkinsus</taxon>
    </lineage>
</organism>
<dbReference type="EMBL" id="GG676180">
    <property type="protein sequence ID" value="EER11991.1"/>
    <property type="molecule type" value="Genomic_DNA"/>
</dbReference>
<evidence type="ECO:0000256" key="1">
    <source>
        <dbReference type="SAM" id="MobiDB-lite"/>
    </source>
</evidence>
<proteinExistence type="predicted"/>
<feature type="region of interest" description="Disordered" evidence="1">
    <location>
        <begin position="345"/>
        <end position="374"/>
    </location>
</feature>
<gene>
    <name evidence="2" type="ORF">Pmar_PMAR019095</name>
</gene>
<dbReference type="OMA" id="WLIFSID"/>
<feature type="compositionally biased region" description="Basic and acidic residues" evidence="1">
    <location>
        <begin position="302"/>
        <end position="311"/>
    </location>
</feature>
<feature type="region of interest" description="Disordered" evidence="1">
    <location>
        <begin position="47"/>
        <end position="145"/>
    </location>
</feature>